<comment type="similarity">
    <text evidence="8">Belongs to the archaeal FAD synthase family.</text>
</comment>
<dbReference type="PANTHER" id="PTHR43793">
    <property type="entry name" value="FAD SYNTHASE"/>
    <property type="match status" value="1"/>
</dbReference>
<evidence type="ECO:0000256" key="1">
    <source>
        <dbReference type="ARBA" id="ARBA00022630"/>
    </source>
</evidence>
<evidence type="ECO:0000256" key="8">
    <source>
        <dbReference type="HAMAP-Rule" id="MF_02115"/>
    </source>
</evidence>
<feature type="binding site" evidence="8">
    <location>
        <position position="92"/>
    </location>
    <ligand>
        <name>ATP</name>
        <dbReference type="ChEBI" id="CHEBI:30616"/>
    </ligand>
</feature>
<name>A0A8T3VKH5_METOL</name>
<reference evidence="10" key="1">
    <citation type="submission" date="2019-04" db="EMBL/GenBank/DDBJ databases">
        <title>Evolution of Biomass-Degrading Anaerobic Consortia Revealed by Metagenomics.</title>
        <authorList>
            <person name="Peng X."/>
        </authorList>
    </citation>
    <scope>NUCLEOTIDE SEQUENCE</scope>
    <source>
        <strain evidence="10">SIG14</strain>
    </source>
</reference>
<keyword evidence="7 8" id="KW-0067">ATP-binding</keyword>
<keyword evidence="5 8" id="KW-0547">Nucleotide-binding</keyword>
<comment type="cofactor">
    <cofactor evidence="8">
        <name>a divalent metal cation</name>
        <dbReference type="ChEBI" id="CHEBI:60240"/>
    </cofactor>
</comment>
<evidence type="ECO:0000256" key="3">
    <source>
        <dbReference type="ARBA" id="ARBA00022679"/>
    </source>
</evidence>
<feature type="binding site" evidence="8">
    <location>
        <begin position="10"/>
        <end position="13"/>
    </location>
    <ligand>
        <name>ATP</name>
        <dbReference type="ChEBI" id="CHEBI:30616"/>
    </ligand>
</feature>
<keyword evidence="2 8" id="KW-0288">FMN</keyword>
<dbReference type="Gene3D" id="3.40.50.620">
    <property type="entry name" value="HUPs"/>
    <property type="match status" value="1"/>
</dbReference>
<keyword evidence="6 8" id="KW-0274">FAD</keyword>
<evidence type="ECO:0000313" key="11">
    <source>
        <dbReference type="Proteomes" id="UP000732619"/>
    </source>
</evidence>
<protein>
    <recommendedName>
        <fullName evidence="8">FAD synthase</fullName>
        <ecNumber evidence="8">2.7.7.2</ecNumber>
    </recommendedName>
    <alternativeName>
        <fullName evidence="8">FMN adenylyltransferase</fullName>
    </alternativeName>
    <alternativeName>
        <fullName evidence="8">Flavin adenine dinucleotide synthase</fullName>
    </alternativeName>
</protein>
<dbReference type="InterPro" id="IPR004821">
    <property type="entry name" value="Cyt_trans-like"/>
</dbReference>
<accession>A0A8T3VKH5</accession>
<dbReference type="EMBL" id="SUTG01000002">
    <property type="protein sequence ID" value="MBE6511633.1"/>
    <property type="molecule type" value="Genomic_DNA"/>
</dbReference>
<dbReference type="InterPro" id="IPR014729">
    <property type="entry name" value="Rossmann-like_a/b/a_fold"/>
</dbReference>
<feature type="binding site" evidence="8">
    <location>
        <begin position="5"/>
        <end position="6"/>
    </location>
    <ligand>
        <name>ATP</name>
        <dbReference type="ChEBI" id="CHEBI:30616"/>
    </ligand>
</feature>
<dbReference type="AlphaFoldDB" id="A0A8T3VKH5"/>
<dbReference type="SUPFAM" id="SSF52374">
    <property type="entry name" value="Nucleotidylyl transferase"/>
    <property type="match status" value="1"/>
</dbReference>
<dbReference type="NCBIfam" id="TIGR00125">
    <property type="entry name" value="cyt_tran_rel"/>
    <property type="match status" value="1"/>
</dbReference>
<dbReference type="Proteomes" id="UP000732619">
    <property type="component" value="Unassembled WGS sequence"/>
</dbReference>
<proteinExistence type="inferred from homology"/>
<comment type="caution">
    <text evidence="10">The sequence shown here is derived from an EMBL/GenBank/DDBJ whole genome shotgun (WGS) entry which is preliminary data.</text>
</comment>
<organism evidence="10 11">
    <name type="scientific">Methanobrevibacter olleyae</name>
    <dbReference type="NCBI Taxonomy" id="294671"/>
    <lineage>
        <taxon>Archaea</taxon>
        <taxon>Methanobacteriati</taxon>
        <taxon>Methanobacteriota</taxon>
        <taxon>Methanomada group</taxon>
        <taxon>Methanobacteria</taxon>
        <taxon>Methanobacteriales</taxon>
        <taxon>Methanobacteriaceae</taxon>
        <taxon>Methanobrevibacter</taxon>
    </lineage>
</organism>
<dbReference type="Pfam" id="PF01467">
    <property type="entry name" value="CTP_transf_like"/>
    <property type="match status" value="1"/>
</dbReference>
<dbReference type="HAMAP" id="MF_02115">
    <property type="entry name" value="FAD_synth_arch"/>
    <property type="match status" value="1"/>
</dbReference>
<comment type="catalytic activity">
    <reaction evidence="8">
        <text>FMN + ATP + H(+) = FAD + diphosphate</text>
        <dbReference type="Rhea" id="RHEA:17237"/>
        <dbReference type="ChEBI" id="CHEBI:15378"/>
        <dbReference type="ChEBI" id="CHEBI:30616"/>
        <dbReference type="ChEBI" id="CHEBI:33019"/>
        <dbReference type="ChEBI" id="CHEBI:57692"/>
        <dbReference type="ChEBI" id="CHEBI:58210"/>
        <dbReference type="EC" id="2.7.7.2"/>
    </reaction>
</comment>
<evidence type="ECO:0000256" key="2">
    <source>
        <dbReference type="ARBA" id="ARBA00022643"/>
    </source>
</evidence>
<dbReference type="InterPro" id="IPR024902">
    <property type="entry name" value="FAD_synth_RibL"/>
</dbReference>
<gene>
    <name evidence="8" type="primary">ribL</name>
    <name evidence="10" type="ORF">E7Z75_00580</name>
</gene>
<comment type="function">
    <text evidence="8">Catalyzes the transfer of the AMP portion of ATP to flavin mononucleotide (FMN) to produce flavin adenine dinucleotide (FAD) coenzyme.</text>
</comment>
<evidence type="ECO:0000259" key="9">
    <source>
        <dbReference type="Pfam" id="PF01467"/>
    </source>
</evidence>
<keyword evidence="3 8" id="KW-0808">Transferase</keyword>
<evidence type="ECO:0000313" key="10">
    <source>
        <dbReference type="EMBL" id="MBE6511633.1"/>
    </source>
</evidence>
<keyword evidence="1 8" id="KW-0285">Flavoprotein</keyword>
<dbReference type="GO" id="GO:0046444">
    <property type="term" value="P:FMN metabolic process"/>
    <property type="evidence" value="ECO:0007669"/>
    <property type="project" value="UniProtKB-UniRule"/>
</dbReference>
<dbReference type="GO" id="GO:0005524">
    <property type="term" value="F:ATP binding"/>
    <property type="evidence" value="ECO:0007669"/>
    <property type="project" value="UniProtKB-UniRule"/>
</dbReference>
<feature type="binding site" evidence="8">
    <location>
        <position position="119"/>
    </location>
    <ligand>
        <name>ATP</name>
        <dbReference type="ChEBI" id="CHEBI:30616"/>
    </ligand>
</feature>
<evidence type="ECO:0000256" key="4">
    <source>
        <dbReference type="ARBA" id="ARBA00022695"/>
    </source>
</evidence>
<feature type="domain" description="Cytidyltransferase-like" evidence="9">
    <location>
        <begin position="2"/>
        <end position="133"/>
    </location>
</feature>
<evidence type="ECO:0000256" key="6">
    <source>
        <dbReference type="ARBA" id="ARBA00022827"/>
    </source>
</evidence>
<comment type="pathway">
    <text evidence="8">Cofactor biosynthesis; FAD biosynthesis; FAD from FMN: step 1/1.</text>
</comment>
<evidence type="ECO:0000256" key="5">
    <source>
        <dbReference type="ARBA" id="ARBA00022741"/>
    </source>
</evidence>
<keyword evidence="4 8" id="KW-0548">Nucleotidyltransferase</keyword>
<sequence>MATGAFDLLHPGHGLYLEKAKELGGEDAVLVVVIARDSTVKKKKRIPVIDENQRLEMIKYLKPVDEAYIGYDGDMFKIVEEIKPDIIAIGSDQNHDIAKLQEQLDKRGIKAVAKRVKDYRKGELDSTCKIINRIKHSELEEKNLDCTNVINED</sequence>
<evidence type="ECO:0000256" key="7">
    <source>
        <dbReference type="ARBA" id="ARBA00022840"/>
    </source>
</evidence>
<dbReference type="PANTHER" id="PTHR43793:SF1">
    <property type="entry name" value="FAD SYNTHASE"/>
    <property type="match status" value="1"/>
</dbReference>
<dbReference type="EC" id="2.7.7.2" evidence="8"/>
<dbReference type="GO" id="GO:0003919">
    <property type="term" value="F:FMN adenylyltransferase activity"/>
    <property type="evidence" value="ECO:0007669"/>
    <property type="project" value="UniProtKB-UniRule"/>
</dbReference>
<dbReference type="InterPro" id="IPR050385">
    <property type="entry name" value="Archaeal_FAD_synthase"/>
</dbReference>
<dbReference type="GO" id="GO:0006747">
    <property type="term" value="P:FAD biosynthetic process"/>
    <property type="evidence" value="ECO:0007669"/>
    <property type="project" value="UniProtKB-UniRule"/>
</dbReference>
<comment type="subunit">
    <text evidence="8">Homodimer.</text>
</comment>